<dbReference type="SUPFAM" id="SSF81301">
    <property type="entry name" value="Nucleotidyltransferase"/>
    <property type="match status" value="1"/>
</dbReference>
<dbReference type="EC" id="2.7.7.19" evidence="11"/>
<evidence type="ECO:0000259" key="15">
    <source>
        <dbReference type="Pfam" id="PF04926"/>
    </source>
</evidence>
<feature type="domain" description="Poly(A) polymerase nucleotidyltransferase" evidence="17">
    <location>
        <begin position="116"/>
        <end position="240"/>
    </location>
</feature>
<proteinExistence type="inferred from homology"/>
<dbReference type="SUPFAM" id="SSF55003">
    <property type="entry name" value="PAP/Archaeal CCA-adding enzyme, C-terminal domain"/>
    <property type="match status" value="1"/>
</dbReference>
<dbReference type="CDD" id="cd05402">
    <property type="entry name" value="NT_PAP_TUTase"/>
    <property type="match status" value="1"/>
</dbReference>
<feature type="region of interest" description="Disordered" evidence="14">
    <location>
        <begin position="579"/>
        <end position="683"/>
    </location>
</feature>
<evidence type="ECO:0000256" key="1">
    <source>
        <dbReference type="ARBA" id="ARBA00001936"/>
    </source>
</evidence>
<dbReference type="GO" id="GO:0005524">
    <property type="term" value="F:ATP binding"/>
    <property type="evidence" value="ECO:0007669"/>
    <property type="project" value="UniProtKB-UniRule"/>
</dbReference>
<dbReference type="PANTHER" id="PTHR10682">
    <property type="entry name" value="POLY A POLYMERASE"/>
    <property type="match status" value="1"/>
</dbReference>
<dbReference type="Pfam" id="PF20750">
    <property type="entry name" value="PAP_NTPase"/>
    <property type="match status" value="2"/>
</dbReference>
<dbReference type="Proteomes" id="UP000660262">
    <property type="component" value="Unassembled WGS sequence"/>
</dbReference>
<reference evidence="18" key="1">
    <citation type="submission" date="2020-10" db="EMBL/GenBank/DDBJ databases">
        <title>Unveiling of a novel bifunctional photoreceptor, Dualchrome1, isolated from a cosmopolitan green alga.</title>
        <authorList>
            <person name="Suzuki S."/>
            <person name="Kawachi M."/>
        </authorList>
    </citation>
    <scope>NUCLEOTIDE SEQUENCE</scope>
    <source>
        <strain evidence="18">NIES 2893</strain>
    </source>
</reference>
<dbReference type="GO" id="GO:0003723">
    <property type="term" value="F:RNA binding"/>
    <property type="evidence" value="ECO:0007669"/>
    <property type="project" value="UniProtKB-UniRule"/>
</dbReference>
<feature type="compositionally biased region" description="Basic and acidic residues" evidence="14">
    <location>
        <begin position="588"/>
        <end position="604"/>
    </location>
</feature>
<keyword evidence="7 11" id="KW-0547">Nucleotide-binding</keyword>
<keyword evidence="19" id="KW-1185">Reference proteome</keyword>
<dbReference type="InterPro" id="IPR014492">
    <property type="entry name" value="PolyA_polymerase"/>
</dbReference>
<keyword evidence="4 11" id="KW-0507">mRNA processing</keyword>
<evidence type="ECO:0000256" key="14">
    <source>
        <dbReference type="SAM" id="MobiDB-lite"/>
    </source>
</evidence>
<comment type="similarity">
    <text evidence="3 11">Belongs to the poly(A) polymerase family.</text>
</comment>
<dbReference type="Gene3D" id="3.30.70.590">
    <property type="entry name" value="Poly(A) polymerase predicted RNA binding domain"/>
    <property type="match status" value="1"/>
</dbReference>
<keyword evidence="9 13" id="KW-0460">Magnesium</keyword>
<evidence type="ECO:0000313" key="18">
    <source>
        <dbReference type="EMBL" id="GHP07336.1"/>
    </source>
</evidence>
<protein>
    <recommendedName>
        <fullName evidence="11">Poly(A) polymerase</fullName>
        <ecNumber evidence="11">2.7.7.19</ecNumber>
    </recommendedName>
</protein>
<feature type="domain" description="Poly(A) polymerase nucleotidyltransferase" evidence="17">
    <location>
        <begin position="22"/>
        <end position="85"/>
    </location>
</feature>
<evidence type="ECO:0000256" key="8">
    <source>
        <dbReference type="ARBA" id="ARBA00022840"/>
    </source>
</evidence>
<evidence type="ECO:0000313" key="19">
    <source>
        <dbReference type="Proteomes" id="UP000660262"/>
    </source>
</evidence>
<comment type="function">
    <text evidence="11">Polymerase that creates the 3'-poly(A) tail of mRNA's.</text>
</comment>
<feature type="compositionally biased region" description="Low complexity" evidence="14">
    <location>
        <begin position="605"/>
        <end position="620"/>
    </location>
</feature>
<dbReference type="InterPro" id="IPR007010">
    <property type="entry name" value="PolA_pol_RNA-bd_dom"/>
</dbReference>
<dbReference type="OrthoDB" id="412748at2759"/>
<keyword evidence="8 11" id="KW-0067">ATP-binding</keyword>
<sequence length="683" mass="74543">MASVPNDNNSNSNYCARYAYNKPLSLSVPSSSSLDATASVTSLLSLFGSFESSAEALSREIALGRLNEIIQMWMREVAVAKGISLEGDSNTMEGGNAGGGAYSSSSGNSSGGSLAALYAFGSFRLGVHGPGADMDTLIVGPRYCDRTEDFFGRLYAKLEQLSEGPDAIVEELHAVPDANVPVIKLFFMGYDLDLLYAQLAVDRVQPETLDLDDISLLRSIDEASIKSLGGTRTTDQILKLAPNPESFRICLRFLKLYAARRGFYSNKTGFLGGVNWAILAACVCQLYPKASASTLIVKFFRVISKWPWPLPVRLKEIEHDSVLNLQVWGTRMGDNKQLMPIITPSYPAMNSTFNVSESTLWLMKSEFKRAQEICEKAQAGELSMTAVPTEPAEGASEPTPPTEPSLWWELIQPHQFFAEHSHFLQVYAHAATAEEWRTWEGFVESRLRHLGVNIERYSYSSGGMLAIPWHKKITPPDGIAIDGTTPDDPTTLPHGRALFFVALMRKPVDEKNVAHKQQIAKLKQQHGGKLPTPDLKGAVQEFKNKLLMTCPFQRGPSMHIEVTHISRAKLPDFVFTATKQTRPAPPQREPKAKVETKVETEAKAEAGAPADAATTDAPAPEEVKEEDALAAAAAAAGVKRKRETDENGGEGNGELGLTLEAPEVGSPQKKTATTRKAFNLNLS</sequence>
<dbReference type="InterPro" id="IPR007012">
    <property type="entry name" value="PolA_pol_cen_dom"/>
</dbReference>
<dbReference type="Gene3D" id="3.30.460.10">
    <property type="entry name" value="Beta Polymerase, domain 2"/>
    <property type="match status" value="1"/>
</dbReference>
<dbReference type="FunFam" id="1.10.1410.10:FF:000001">
    <property type="entry name" value="Putative poly(A) polymerase gamma"/>
    <property type="match status" value="1"/>
</dbReference>
<dbReference type="InterPro" id="IPR043519">
    <property type="entry name" value="NT_sf"/>
</dbReference>
<keyword evidence="6 13" id="KW-0479">Metal-binding</keyword>
<dbReference type="InterPro" id="IPR048840">
    <property type="entry name" value="PolA_pol_NTPase"/>
</dbReference>
<feature type="binding site" evidence="13">
    <location>
        <position position="133"/>
    </location>
    <ligand>
        <name>Mg(2+)</name>
        <dbReference type="ChEBI" id="CHEBI:18420"/>
        <label>1</label>
        <note>catalytic</note>
    </ligand>
</feature>
<dbReference type="PANTHER" id="PTHR10682:SF10">
    <property type="entry name" value="POLYNUCLEOTIDE ADENYLYLTRANSFERASE"/>
    <property type="match status" value="1"/>
</dbReference>
<feature type="domain" description="Poly(A) polymerase central" evidence="16">
    <location>
        <begin position="246"/>
        <end position="383"/>
    </location>
</feature>
<comment type="catalytic activity">
    <reaction evidence="11">
        <text>RNA(n) + ATP = RNA(n)-3'-adenine ribonucleotide + diphosphate</text>
        <dbReference type="Rhea" id="RHEA:11332"/>
        <dbReference type="Rhea" id="RHEA-COMP:14527"/>
        <dbReference type="Rhea" id="RHEA-COMP:17347"/>
        <dbReference type="ChEBI" id="CHEBI:30616"/>
        <dbReference type="ChEBI" id="CHEBI:33019"/>
        <dbReference type="ChEBI" id="CHEBI:140395"/>
        <dbReference type="ChEBI" id="CHEBI:173115"/>
        <dbReference type="EC" id="2.7.7.19"/>
    </reaction>
</comment>
<feature type="binding site" evidence="13">
    <location>
        <position position="133"/>
    </location>
    <ligand>
        <name>Mg(2+)</name>
        <dbReference type="ChEBI" id="CHEBI:18420"/>
        <label>2</label>
        <note>catalytic</note>
    </ligand>
</feature>
<evidence type="ECO:0000256" key="9">
    <source>
        <dbReference type="ARBA" id="ARBA00022842"/>
    </source>
</evidence>
<evidence type="ECO:0000256" key="11">
    <source>
        <dbReference type="PIRNR" id="PIRNR018425"/>
    </source>
</evidence>
<evidence type="ECO:0000256" key="7">
    <source>
        <dbReference type="ARBA" id="ARBA00022741"/>
    </source>
</evidence>
<feature type="binding site" evidence="13">
    <location>
        <position position="135"/>
    </location>
    <ligand>
        <name>Mg(2+)</name>
        <dbReference type="ChEBI" id="CHEBI:18420"/>
        <label>1</label>
        <note>catalytic</note>
    </ligand>
</feature>
<dbReference type="Pfam" id="PF04926">
    <property type="entry name" value="PAP_RNA-bind"/>
    <property type="match status" value="1"/>
</dbReference>
<evidence type="ECO:0000256" key="10">
    <source>
        <dbReference type="ARBA" id="ARBA00023242"/>
    </source>
</evidence>
<keyword evidence="5 11" id="KW-0808">Transferase</keyword>
<feature type="binding site" evidence="12">
    <location>
        <begin position="273"/>
        <end position="274"/>
    </location>
    <ligand>
        <name>ATP</name>
        <dbReference type="ChEBI" id="CHEBI:30616"/>
    </ligand>
</feature>
<organism evidence="18 19">
    <name type="scientific">Pycnococcus provasolii</name>
    <dbReference type="NCBI Taxonomy" id="41880"/>
    <lineage>
        <taxon>Eukaryota</taxon>
        <taxon>Viridiplantae</taxon>
        <taxon>Chlorophyta</taxon>
        <taxon>Pseudoscourfieldiophyceae</taxon>
        <taxon>Pseudoscourfieldiales</taxon>
        <taxon>Pycnococcaceae</taxon>
        <taxon>Pycnococcus</taxon>
    </lineage>
</organism>
<evidence type="ECO:0000256" key="13">
    <source>
        <dbReference type="PIRSR" id="PIRSR018425-2"/>
    </source>
</evidence>
<dbReference type="SUPFAM" id="SSF81631">
    <property type="entry name" value="PAP/OAS1 substrate-binding domain"/>
    <property type="match status" value="1"/>
</dbReference>
<comment type="subcellular location">
    <subcellularLocation>
        <location evidence="2 11">Nucleus</location>
    </subcellularLocation>
</comment>
<comment type="cofactor">
    <cofactor evidence="1">
        <name>Mn(2+)</name>
        <dbReference type="ChEBI" id="CHEBI:29035"/>
    </cofactor>
</comment>
<feature type="binding site" evidence="12">
    <location>
        <begin position="133"/>
        <end position="135"/>
    </location>
    <ligand>
        <name>ATP</name>
        <dbReference type="ChEBI" id="CHEBI:30616"/>
    </ligand>
</feature>
<feature type="binding site" evidence="12">
    <location>
        <begin position="120"/>
        <end position="122"/>
    </location>
    <ligand>
        <name>ATP</name>
        <dbReference type="ChEBI" id="CHEBI:30616"/>
    </ligand>
</feature>
<keyword evidence="10 11" id="KW-0539">Nucleus</keyword>
<comment type="caution">
    <text evidence="18">The sequence shown here is derived from an EMBL/GenBank/DDBJ whole genome shotgun (WGS) entry which is preliminary data.</text>
</comment>
<dbReference type="InterPro" id="IPR011068">
    <property type="entry name" value="NuclTrfase_I-like_C"/>
</dbReference>
<evidence type="ECO:0000259" key="17">
    <source>
        <dbReference type="Pfam" id="PF20750"/>
    </source>
</evidence>
<gene>
    <name evidence="18" type="ORF">PPROV_000607700</name>
</gene>
<comment type="cofactor">
    <cofactor evidence="13">
        <name>Mg(2+)</name>
        <dbReference type="ChEBI" id="CHEBI:18420"/>
    </cofactor>
    <text evidence="13">Binds 2 magnesium ions. Also active with manganese.</text>
</comment>
<evidence type="ECO:0000259" key="16">
    <source>
        <dbReference type="Pfam" id="PF04928"/>
    </source>
</evidence>
<feature type="domain" description="Poly(A) polymerase RNA-binding" evidence="15">
    <location>
        <begin position="415"/>
        <end position="457"/>
    </location>
</feature>
<dbReference type="PIRSF" id="PIRSF018425">
    <property type="entry name" value="PolyA_polymerase"/>
    <property type="match status" value="1"/>
</dbReference>
<dbReference type="GO" id="GO:0031123">
    <property type="term" value="P:RNA 3'-end processing"/>
    <property type="evidence" value="ECO:0007669"/>
    <property type="project" value="InterPro"/>
</dbReference>
<evidence type="ECO:0000256" key="3">
    <source>
        <dbReference type="ARBA" id="ARBA00010912"/>
    </source>
</evidence>
<dbReference type="GO" id="GO:0006397">
    <property type="term" value="P:mRNA processing"/>
    <property type="evidence" value="ECO:0007669"/>
    <property type="project" value="UniProtKB-KW"/>
</dbReference>
<dbReference type="Gene3D" id="1.10.1410.10">
    <property type="match status" value="1"/>
</dbReference>
<evidence type="ECO:0000256" key="5">
    <source>
        <dbReference type="ARBA" id="ARBA00022679"/>
    </source>
</evidence>
<dbReference type="AlphaFoldDB" id="A0A830HIZ8"/>
<dbReference type="EMBL" id="BNJQ01000016">
    <property type="protein sequence ID" value="GHP07336.1"/>
    <property type="molecule type" value="Genomic_DNA"/>
</dbReference>
<evidence type="ECO:0000256" key="6">
    <source>
        <dbReference type="ARBA" id="ARBA00022723"/>
    </source>
</evidence>
<evidence type="ECO:0000256" key="2">
    <source>
        <dbReference type="ARBA" id="ARBA00004123"/>
    </source>
</evidence>
<feature type="compositionally biased region" description="Polar residues" evidence="14">
    <location>
        <begin position="668"/>
        <end position="683"/>
    </location>
</feature>
<dbReference type="GO" id="GO:0005634">
    <property type="term" value="C:nucleus"/>
    <property type="evidence" value="ECO:0007669"/>
    <property type="project" value="UniProtKB-SubCell"/>
</dbReference>
<evidence type="ECO:0000256" key="4">
    <source>
        <dbReference type="ARBA" id="ARBA00022664"/>
    </source>
</evidence>
<feature type="binding site" evidence="12">
    <location>
        <position position="255"/>
    </location>
    <ligand>
        <name>ATP</name>
        <dbReference type="ChEBI" id="CHEBI:30616"/>
    </ligand>
</feature>
<feature type="binding site" evidence="12">
    <location>
        <position position="264"/>
    </location>
    <ligand>
        <name>ATP</name>
        <dbReference type="ChEBI" id="CHEBI:30616"/>
    </ligand>
</feature>
<accession>A0A830HIZ8</accession>
<dbReference type="Pfam" id="PF04928">
    <property type="entry name" value="PAP_central"/>
    <property type="match status" value="1"/>
</dbReference>
<feature type="binding site" evidence="12">
    <location>
        <position position="193"/>
    </location>
    <ligand>
        <name>ATP</name>
        <dbReference type="ChEBI" id="CHEBI:30616"/>
    </ligand>
</feature>
<name>A0A830HIZ8_9CHLO</name>
<dbReference type="GO" id="GO:1990817">
    <property type="term" value="F:poly(A) RNA polymerase activity"/>
    <property type="evidence" value="ECO:0007669"/>
    <property type="project" value="UniProtKB-UniRule"/>
</dbReference>
<feature type="binding site" evidence="13">
    <location>
        <position position="135"/>
    </location>
    <ligand>
        <name>Mg(2+)</name>
        <dbReference type="ChEBI" id="CHEBI:18420"/>
        <label>2</label>
        <note>catalytic</note>
    </ligand>
</feature>
<evidence type="ECO:0000256" key="12">
    <source>
        <dbReference type="PIRSR" id="PIRSR018425-1"/>
    </source>
</evidence>
<dbReference type="GO" id="GO:0046872">
    <property type="term" value="F:metal ion binding"/>
    <property type="evidence" value="ECO:0007669"/>
    <property type="project" value="UniProtKB-KW"/>
</dbReference>
<feature type="binding site" evidence="13">
    <location>
        <position position="193"/>
    </location>
    <ligand>
        <name>Mg(2+)</name>
        <dbReference type="ChEBI" id="CHEBI:18420"/>
        <label>2</label>
        <note>catalytic</note>
    </ligand>
</feature>